<feature type="compositionally biased region" description="Basic and acidic residues" evidence="9">
    <location>
        <begin position="274"/>
        <end position="286"/>
    </location>
</feature>
<feature type="transmembrane region" description="Helical" evidence="10">
    <location>
        <begin position="97"/>
        <end position="118"/>
    </location>
</feature>
<comment type="subcellular location">
    <subcellularLocation>
        <location evidence="1">Cell membrane</location>
        <topology evidence="1">Multi-pass membrane protein</topology>
    </subcellularLocation>
</comment>
<accession>A0A381SAJ2</accession>
<keyword evidence="2" id="KW-0813">Transport</keyword>
<dbReference type="NCBIfam" id="TIGR03592">
    <property type="entry name" value="yidC_oxa1_cterm"/>
    <property type="match status" value="1"/>
</dbReference>
<feature type="domain" description="Membrane insertase YidC/Oxa/ALB C-terminal" evidence="11">
    <location>
        <begin position="31"/>
        <end position="237"/>
    </location>
</feature>
<keyword evidence="7 10" id="KW-0472">Membrane</keyword>
<dbReference type="GO" id="GO:0032977">
    <property type="term" value="F:membrane insertase activity"/>
    <property type="evidence" value="ECO:0007669"/>
    <property type="project" value="InterPro"/>
</dbReference>
<gene>
    <name evidence="12" type="ORF">METZ01_LOCUS53900</name>
</gene>
<feature type="compositionally biased region" description="Basic residues" evidence="9">
    <location>
        <begin position="299"/>
        <end position="312"/>
    </location>
</feature>
<dbReference type="CDD" id="cd20070">
    <property type="entry name" value="5TM_YidC_Alb3"/>
    <property type="match status" value="1"/>
</dbReference>
<dbReference type="InterPro" id="IPR047196">
    <property type="entry name" value="YidC_ALB_C"/>
</dbReference>
<evidence type="ECO:0000259" key="11">
    <source>
        <dbReference type="Pfam" id="PF02096"/>
    </source>
</evidence>
<evidence type="ECO:0000256" key="3">
    <source>
        <dbReference type="ARBA" id="ARBA00022475"/>
    </source>
</evidence>
<organism evidence="12">
    <name type="scientific">marine metagenome</name>
    <dbReference type="NCBI Taxonomy" id="408172"/>
    <lineage>
        <taxon>unclassified sequences</taxon>
        <taxon>metagenomes</taxon>
        <taxon>ecological metagenomes</taxon>
    </lineage>
</organism>
<keyword evidence="8" id="KW-0143">Chaperone</keyword>
<dbReference type="Pfam" id="PF02096">
    <property type="entry name" value="60KD_IMP"/>
    <property type="match status" value="1"/>
</dbReference>
<dbReference type="AlphaFoldDB" id="A0A381SAJ2"/>
<reference evidence="12" key="1">
    <citation type="submission" date="2018-05" db="EMBL/GenBank/DDBJ databases">
        <authorList>
            <person name="Lanie J.A."/>
            <person name="Ng W.-L."/>
            <person name="Kazmierczak K.M."/>
            <person name="Andrzejewski T.M."/>
            <person name="Davidsen T.M."/>
            <person name="Wayne K.J."/>
            <person name="Tettelin H."/>
            <person name="Glass J.I."/>
            <person name="Rusch D."/>
            <person name="Podicherti R."/>
            <person name="Tsui H.-C.T."/>
            <person name="Winkler M.E."/>
        </authorList>
    </citation>
    <scope>NUCLEOTIDE SEQUENCE</scope>
</reference>
<keyword evidence="5" id="KW-0653">Protein transport</keyword>
<evidence type="ECO:0000256" key="5">
    <source>
        <dbReference type="ARBA" id="ARBA00022927"/>
    </source>
</evidence>
<dbReference type="GO" id="GO:0015031">
    <property type="term" value="P:protein transport"/>
    <property type="evidence" value="ECO:0007669"/>
    <property type="project" value="UniProtKB-KW"/>
</dbReference>
<protein>
    <recommendedName>
        <fullName evidence="11">Membrane insertase YidC/Oxa/ALB C-terminal domain-containing protein</fullName>
    </recommendedName>
</protein>
<proteinExistence type="predicted"/>
<dbReference type="InterPro" id="IPR028055">
    <property type="entry name" value="YidC/Oxa/ALB_C"/>
</dbReference>
<evidence type="ECO:0000256" key="10">
    <source>
        <dbReference type="SAM" id="Phobius"/>
    </source>
</evidence>
<feature type="transmembrane region" description="Helical" evidence="10">
    <location>
        <begin position="201"/>
        <end position="224"/>
    </location>
</feature>
<sequence length="312" mass="35256">MEAISFLWTELIIRPMLNGLVVLYTIFFSQMGLAIISLTALIRLATMPLTLKQLSQMRAMSALQPKLKEIQDRYSRDKSRISQETMRLYREAGVSPFGCLGPMIVQMPILIGLFRVLIQTVFSRPDDLVGFSEKLYTWIPVAPIYSAAPLDSNFLWLDLAKPDPTNVIMPVLVFATTWVQQKMTMQPSTDPRQSGNQAMMLWLMPLMIAFFSFTLPSGLALYWVTSNVIGIAIQYFVTGGWGPLFPLFPKAAPAATPAAQSRSSQNDSEEETGQDGRSDRDNNERTNRRRSNRAGTERARRRPRRGRGRNTK</sequence>
<evidence type="ECO:0000313" key="12">
    <source>
        <dbReference type="EMBL" id="SVA01046.1"/>
    </source>
</evidence>
<evidence type="ECO:0000256" key="7">
    <source>
        <dbReference type="ARBA" id="ARBA00023136"/>
    </source>
</evidence>
<feature type="region of interest" description="Disordered" evidence="9">
    <location>
        <begin position="256"/>
        <end position="312"/>
    </location>
</feature>
<dbReference type="InterPro" id="IPR001708">
    <property type="entry name" value="YidC/ALB3/OXA1/COX18"/>
</dbReference>
<evidence type="ECO:0000256" key="6">
    <source>
        <dbReference type="ARBA" id="ARBA00022989"/>
    </source>
</evidence>
<name>A0A381SAJ2_9ZZZZ</name>
<dbReference type="PANTHER" id="PTHR12428">
    <property type="entry name" value="OXA1"/>
    <property type="match status" value="1"/>
</dbReference>
<dbReference type="EMBL" id="UINC01002863">
    <property type="protein sequence ID" value="SVA01046.1"/>
    <property type="molecule type" value="Genomic_DNA"/>
</dbReference>
<keyword evidence="4 10" id="KW-0812">Transmembrane</keyword>
<evidence type="ECO:0000256" key="2">
    <source>
        <dbReference type="ARBA" id="ARBA00022448"/>
    </source>
</evidence>
<evidence type="ECO:0000256" key="9">
    <source>
        <dbReference type="SAM" id="MobiDB-lite"/>
    </source>
</evidence>
<dbReference type="PANTHER" id="PTHR12428:SF65">
    <property type="entry name" value="CYTOCHROME C OXIDASE ASSEMBLY PROTEIN COX18, MITOCHONDRIAL"/>
    <property type="match status" value="1"/>
</dbReference>
<dbReference type="GO" id="GO:0051205">
    <property type="term" value="P:protein insertion into membrane"/>
    <property type="evidence" value="ECO:0007669"/>
    <property type="project" value="TreeGrafter"/>
</dbReference>
<evidence type="ECO:0000256" key="8">
    <source>
        <dbReference type="ARBA" id="ARBA00023186"/>
    </source>
</evidence>
<feature type="transmembrane region" description="Helical" evidence="10">
    <location>
        <begin position="20"/>
        <end position="42"/>
    </location>
</feature>
<keyword evidence="6 10" id="KW-1133">Transmembrane helix</keyword>
<evidence type="ECO:0000256" key="1">
    <source>
        <dbReference type="ARBA" id="ARBA00004651"/>
    </source>
</evidence>
<keyword evidence="3" id="KW-1003">Cell membrane</keyword>
<dbReference type="GO" id="GO:0005886">
    <property type="term" value="C:plasma membrane"/>
    <property type="evidence" value="ECO:0007669"/>
    <property type="project" value="UniProtKB-SubCell"/>
</dbReference>
<evidence type="ECO:0000256" key="4">
    <source>
        <dbReference type="ARBA" id="ARBA00022692"/>
    </source>
</evidence>